<evidence type="ECO:0000313" key="1">
    <source>
        <dbReference type="EMBL" id="PLW21786.1"/>
    </source>
</evidence>
<dbReference type="Proteomes" id="UP000235388">
    <property type="component" value="Unassembled WGS sequence"/>
</dbReference>
<reference evidence="1 2" key="1">
    <citation type="submission" date="2017-11" db="EMBL/GenBank/DDBJ databases">
        <title>De novo assembly and phasing of dikaryotic genomes from two isolates of Puccinia coronata f. sp. avenae, the causal agent of oat crown rust.</title>
        <authorList>
            <person name="Miller M.E."/>
            <person name="Zhang Y."/>
            <person name="Omidvar V."/>
            <person name="Sperschneider J."/>
            <person name="Schwessinger B."/>
            <person name="Raley C."/>
            <person name="Palmer J.M."/>
            <person name="Garnica D."/>
            <person name="Upadhyaya N."/>
            <person name="Rathjen J."/>
            <person name="Taylor J.M."/>
            <person name="Park R.F."/>
            <person name="Dodds P.N."/>
            <person name="Hirsch C.D."/>
            <person name="Kianian S.F."/>
            <person name="Figueroa M."/>
        </authorList>
    </citation>
    <scope>NUCLEOTIDE SEQUENCE [LARGE SCALE GENOMIC DNA]</scope>
    <source>
        <strain evidence="1">12NC29</strain>
    </source>
</reference>
<dbReference type="AlphaFoldDB" id="A0A2N5T8H0"/>
<comment type="caution">
    <text evidence="1">The sequence shown here is derived from an EMBL/GenBank/DDBJ whole genome shotgun (WGS) entry which is preliminary data.</text>
</comment>
<sequence>MALTLPPPRKCLGSLHIHNSHAITLNNLFAAPDHLPVPSFCDGKAVLPDPEPLTPALSVAGRKMTLKLGAIARSDGKELLHNIVLSWCTRHGAREEHASLDPTQRLPTISGMITTTSTPPSYFPLPANPL</sequence>
<protein>
    <submittedName>
        <fullName evidence="1">Uncharacterized protein</fullName>
    </submittedName>
</protein>
<keyword evidence="2" id="KW-1185">Reference proteome</keyword>
<gene>
    <name evidence="1" type="ORF">PCANC_02905</name>
</gene>
<accession>A0A2N5T8H0</accession>
<evidence type="ECO:0000313" key="2">
    <source>
        <dbReference type="Proteomes" id="UP000235388"/>
    </source>
</evidence>
<proteinExistence type="predicted"/>
<name>A0A2N5T8H0_9BASI</name>
<organism evidence="1 2">
    <name type="scientific">Puccinia coronata f. sp. avenae</name>
    <dbReference type="NCBI Taxonomy" id="200324"/>
    <lineage>
        <taxon>Eukaryota</taxon>
        <taxon>Fungi</taxon>
        <taxon>Dikarya</taxon>
        <taxon>Basidiomycota</taxon>
        <taxon>Pucciniomycotina</taxon>
        <taxon>Pucciniomycetes</taxon>
        <taxon>Pucciniales</taxon>
        <taxon>Pucciniaceae</taxon>
        <taxon>Puccinia</taxon>
    </lineage>
</organism>
<dbReference type="EMBL" id="PGCJ01000780">
    <property type="protein sequence ID" value="PLW21786.1"/>
    <property type="molecule type" value="Genomic_DNA"/>
</dbReference>